<evidence type="ECO:0000313" key="2">
    <source>
        <dbReference type="Proteomes" id="UP001187415"/>
    </source>
</evidence>
<accession>A0AA88MHN8</accession>
<dbReference type="EMBL" id="JAUPFM010000011">
    <property type="protein sequence ID" value="KAK2837465.1"/>
    <property type="molecule type" value="Genomic_DNA"/>
</dbReference>
<dbReference type="Proteomes" id="UP001187415">
    <property type="component" value="Unassembled WGS sequence"/>
</dbReference>
<reference evidence="1" key="1">
    <citation type="submission" date="2023-07" db="EMBL/GenBank/DDBJ databases">
        <title>Chromosome-level Genome Assembly of Striped Snakehead (Channa striata).</title>
        <authorList>
            <person name="Liu H."/>
        </authorList>
    </citation>
    <scope>NUCLEOTIDE SEQUENCE</scope>
    <source>
        <strain evidence="1">Gz</strain>
        <tissue evidence="1">Muscle</tissue>
    </source>
</reference>
<gene>
    <name evidence="1" type="ORF">Q5P01_014677</name>
</gene>
<sequence>METVFAEIRGCPLFAFYLSALLRLNAFLRLTLSGVSGARRPPREEEDVDVDQRRHSCCSTRPRPLSRTSGDDVCSPVCWGGDTGAERVKLVRLVLPVVPTLCRGAVSVCSTVVALIHVAPSVLCANLRPGVSTAVTVCGCIRPVLFTVLTVTGYCTQLLDLPSL</sequence>
<proteinExistence type="predicted"/>
<evidence type="ECO:0000313" key="1">
    <source>
        <dbReference type="EMBL" id="KAK2837465.1"/>
    </source>
</evidence>
<organism evidence="1 2">
    <name type="scientific">Channa striata</name>
    <name type="common">Snakehead murrel</name>
    <name type="synonym">Ophicephalus striatus</name>
    <dbReference type="NCBI Taxonomy" id="64152"/>
    <lineage>
        <taxon>Eukaryota</taxon>
        <taxon>Metazoa</taxon>
        <taxon>Chordata</taxon>
        <taxon>Craniata</taxon>
        <taxon>Vertebrata</taxon>
        <taxon>Euteleostomi</taxon>
        <taxon>Actinopterygii</taxon>
        <taxon>Neopterygii</taxon>
        <taxon>Teleostei</taxon>
        <taxon>Neoteleostei</taxon>
        <taxon>Acanthomorphata</taxon>
        <taxon>Anabantaria</taxon>
        <taxon>Anabantiformes</taxon>
        <taxon>Channoidei</taxon>
        <taxon>Channidae</taxon>
        <taxon>Channa</taxon>
    </lineage>
</organism>
<comment type="caution">
    <text evidence="1">The sequence shown here is derived from an EMBL/GenBank/DDBJ whole genome shotgun (WGS) entry which is preliminary data.</text>
</comment>
<protein>
    <submittedName>
        <fullName evidence="1">Uncharacterized protein</fullName>
    </submittedName>
</protein>
<name>A0AA88MHN8_CHASR</name>
<keyword evidence="2" id="KW-1185">Reference proteome</keyword>
<dbReference type="AlphaFoldDB" id="A0AA88MHN8"/>